<dbReference type="OrthoDB" id="9788334at2"/>
<keyword evidence="7" id="KW-0966">Cell projection</keyword>
<keyword evidence="7" id="KW-0282">Flagellum</keyword>
<dbReference type="PANTHER" id="PTHR30435:SF12">
    <property type="entry name" value="FLAGELLAR BASAL BODY ROD PROTEIN FLGB"/>
    <property type="match status" value="1"/>
</dbReference>
<keyword evidence="7" id="KW-0969">Cilium</keyword>
<evidence type="ECO:0000256" key="2">
    <source>
        <dbReference type="ARBA" id="ARBA00009677"/>
    </source>
</evidence>
<gene>
    <name evidence="7" type="primary">flgB</name>
    <name evidence="7" type="ORF">LS81_000255</name>
</gene>
<evidence type="ECO:0000256" key="3">
    <source>
        <dbReference type="ARBA" id="ARBA00014376"/>
    </source>
</evidence>
<protein>
    <recommendedName>
        <fullName evidence="3 6">Flagellar basal body rod protein FlgB</fullName>
    </recommendedName>
</protein>
<reference evidence="7 8" key="1">
    <citation type="journal article" date="2014" name="Genome Announc.">
        <title>Draft genome sequences of eight enterohepatic helicobacter species isolated from both laboratory and wild rodents.</title>
        <authorList>
            <person name="Sheh A."/>
            <person name="Shen Z."/>
            <person name="Fox J.G."/>
        </authorList>
    </citation>
    <scope>NUCLEOTIDE SEQUENCE [LARGE SCALE GENOMIC DNA]</scope>
    <source>
        <strain evidence="7 8">ATCC 700114</strain>
    </source>
</reference>
<comment type="subunit">
    <text evidence="6">The basal body constitutes a major portion of the flagellar organelle and consists of a number of rings mounted on a central rod.</text>
</comment>
<dbReference type="PANTHER" id="PTHR30435">
    <property type="entry name" value="FLAGELLAR PROTEIN"/>
    <property type="match status" value="1"/>
</dbReference>
<comment type="subcellular location">
    <subcellularLocation>
        <location evidence="1 6">Bacterial flagellum basal body</location>
    </subcellularLocation>
</comment>
<dbReference type="PIRSF" id="PIRSF002889">
    <property type="entry name" value="Rod_FlgB"/>
    <property type="match status" value="1"/>
</dbReference>
<evidence type="ECO:0000256" key="5">
    <source>
        <dbReference type="ARBA" id="ARBA00024934"/>
    </source>
</evidence>
<dbReference type="InterPro" id="IPR019776">
    <property type="entry name" value="Flagellar_basal_body_rod_CS"/>
</dbReference>
<evidence type="ECO:0000313" key="8">
    <source>
        <dbReference type="Proteomes" id="UP000029878"/>
    </source>
</evidence>
<comment type="function">
    <text evidence="5 6">Structural component of flagellum, the bacterial motility apparatus. Part of the rod structure of flagellar basal body.</text>
</comment>
<organism evidence="7 8">
    <name type="scientific">Helicobacter trogontum</name>
    <dbReference type="NCBI Taxonomy" id="50960"/>
    <lineage>
        <taxon>Bacteria</taxon>
        <taxon>Pseudomonadati</taxon>
        <taxon>Campylobacterota</taxon>
        <taxon>Epsilonproteobacteria</taxon>
        <taxon>Campylobacterales</taxon>
        <taxon>Helicobacteraceae</taxon>
        <taxon>Helicobacter</taxon>
    </lineage>
</organism>
<comment type="caution">
    <text evidence="7">The sequence shown here is derived from an EMBL/GenBank/DDBJ whole genome shotgun (WGS) entry which is preliminary data.</text>
</comment>
<dbReference type="GO" id="GO:0071978">
    <property type="term" value="P:bacterial-type flagellum-dependent swarming motility"/>
    <property type="evidence" value="ECO:0007669"/>
    <property type="project" value="TreeGrafter"/>
</dbReference>
<dbReference type="GO" id="GO:0030694">
    <property type="term" value="C:bacterial-type flagellum basal body, rod"/>
    <property type="evidence" value="ECO:0007669"/>
    <property type="project" value="InterPro"/>
</dbReference>
<evidence type="ECO:0000256" key="1">
    <source>
        <dbReference type="ARBA" id="ARBA00004117"/>
    </source>
</evidence>
<evidence type="ECO:0000256" key="4">
    <source>
        <dbReference type="ARBA" id="ARBA00023143"/>
    </source>
</evidence>
<dbReference type="Proteomes" id="UP000029878">
    <property type="component" value="Unassembled WGS sequence"/>
</dbReference>
<evidence type="ECO:0000313" key="7">
    <source>
        <dbReference type="EMBL" id="TLD84851.1"/>
    </source>
</evidence>
<dbReference type="PROSITE" id="PS00588">
    <property type="entry name" value="FLAGELLA_BB_ROD"/>
    <property type="match status" value="1"/>
</dbReference>
<sequence>MESLSKALGTSFETSKAYGLVYSALDYRSLRQDLIASNMANVDTPFYRPRDVHFEDMLAEKASQIFDNKSRTETLKLTRALPQHLPGGFTDPLTGSLFFRDGHLARNDGNSVDLDVETSEMGKNSVMYQALTSALKKHKGIFAYALESSKNL</sequence>
<dbReference type="EMBL" id="JRPL02000001">
    <property type="protein sequence ID" value="TLD84851.1"/>
    <property type="molecule type" value="Genomic_DNA"/>
</dbReference>
<dbReference type="InterPro" id="IPR006300">
    <property type="entry name" value="FlgB"/>
</dbReference>
<accession>A0A4U8SFB4</accession>
<dbReference type="RefSeq" id="WP_052096507.1">
    <property type="nucleotide sequence ID" value="NZ_FZNG01000028.1"/>
</dbReference>
<keyword evidence="4 6" id="KW-0975">Bacterial flagellum</keyword>
<comment type="similarity">
    <text evidence="2 6">Belongs to the flagella basal body rod proteins family.</text>
</comment>
<name>A0A4U8SFB4_9HELI</name>
<dbReference type="AlphaFoldDB" id="A0A4U8SFB4"/>
<proteinExistence type="inferred from homology"/>
<dbReference type="NCBIfam" id="TIGR01396">
    <property type="entry name" value="FlgB"/>
    <property type="match status" value="1"/>
</dbReference>
<evidence type="ECO:0000256" key="6">
    <source>
        <dbReference type="PIRNR" id="PIRNR002889"/>
    </source>
</evidence>